<accession>A0A4Q9LIZ3</accession>
<organism evidence="1 3">
    <name type="scientific">Hamiltosporidium magnivora</name>
    <dbReference type="NCBI Taxonomy" id="148818"/>
    <lineage>
        <taxon>Eukaryota</taxon>
        <taxon>Fungi</taxon>
        <taxon>Fungi incertae sedis</taxon>
        <taxon>Microsporidia</taxon>
        <taxon>Dubosqiidae</taxon>
        <taxon>Hamiltosporidium</taxon>
    </lineage>
</organism>
<evidence type="ECO:0000313" key="3">
    <source>
        <dbReference type="Proteomes" id="UP000291404"/>
    </source>
</evidence>
<dbReference type="EMBL" id="PITI01000345">
    <property type="protein sequence ID" value="TBU07000.1"/>
    <property type="molecule type" value="Genomic_DNA"/>
</dbReference>
<evidence type="ECO:0000313" key="1">
    <source>
        <dbReference type="EMBL" id="TBU07000.1"/>
    </source>
</evidence>
<proteinExistence type="predicted"/>
<dbReference type="VEuPathDB" id="MicrosporidiaDB:CWI36_0345p0030"/>
<dbReference type="AlphaFoldDB" id="A0A4Q9LIZ3"/>
<evidence type="ECO:0000313" key="4">
    <source>
        <dbReference type="Proteomes" id="UP000293045"/>
    </source>
</evidence>
<dbReference type="Proteomes" id="UP000293045">
    <property type="component" value="Unassembled WGS sequence"/>
</dbReference>
<gene>
    <name evidence="1" type="ORF">CWI36_0345p0030</name>
    <name evidence="2" type="ORF">CWI39_0298p0020</name>
</gene>
<comment type="caution">
    <text evidence="1">The sequence shown here is derived from an EMBL/GenBank/DDBJ whole genome shotgun (WGS) entry which is preliminary data.</text>
</comment>
<evidence type="ECO:0000313" key="2">
    <source>
        <dbReference type="EMBL" id="TBU07590.1"/>
    </source>
</evidence>
<sequence length="113" mass="13674">MSDDDSNLFSTFLNESNASDIEKIMYQKKQKYKDMARSLADECNKKNLDMENYFHKRLESFQKKTICQKCKEFKDKSAETSIKYLQALKEISRLKKKNYELQFKNDYYTKKYL</sequence>
<reference evidence="3 4" key="1">
    <citation type="submission" date="2017-12" db="EMBL/GenBank/DDBJ databases">
        <authorList>
            <person name="Pombert J.-F."/>
            <person name="Haag K.L."/>
            <person name="Ebert D."/>
        </authorList>
    </citation>
    <scope>NUCLEOTIDE SEQUENCE [LARGE SCALE GENOMIC DNA]</scope>
    <source>
        <strain evidence="1">BE-OM-2</strain>
        <strain evidence="2">IL-BN-2</strain>
    </source>
</reference>
<protein>
    <submittedName>
        <fullName evidence="1">Uncharacterized protein</fullName>
    </submittedName>
</protein>
<name>A0A4Q9LIZ3_9MICR</name>
<dbReference type="EMBL" id="PIXR01000298">
    <property type="protein sequence ID" value="TBU07590.1"/>
    <property type="molecule type" value="Genomic_DNA"/>
</dbReference>
<keyword evidence="3" id="KW-1185">Reference proteome</keyword>
<dbReference type="VEuPathDB" id="MicrosporidiaDB:CWI39_0298p0020"/>
<dbReference type="Proteomes" id="UP000291404">
    <property type="component" value="Unassembled WGS sequence"/>
</dbReference>